<keyword evidence="2" id="KW-0677">Repeat</keyword>
<keyword evidence="5" id="KW-1185">Reference proteome</keyword>
<gene>
    <name evidence="4" type="ORF">HID58_007405</name>
</gene>
<evidence type="ECO:0000313" key="4">
    <source>
        <dbReference type="EMBL" id="KAH0939944.1"/>
    </source>
</evidence>
<feature type="non-terminal residue" evidence="4">
    <location>
        <position position="1"/>
    </location>
</feature>
<evidence type="ECO:0000259" key="3">
    <source>
        <dbReference type="Pfam" id="PF20160"/>
    </source>
</evidence>
<evidence type="ECO:0000256" key="2">
    <source>
        <dbReference type="ARBA" id="ARBA00022737"/>
    </source>
</evidence>
<dbReference type="InterPro" id="IPR045344">
    <property type="entry name" value="C-JID"/>
</dbReference>
<comment type="caution">
    <text evidence="4">The sequence shown here is derived from an EMBL/GenBank/DDBJ whole genome shotgun (WGS) entry which is preliminary data.</text>
</comment>
<dbReference type="Proteomes" id="UP000824890">
    <property type="component" value="Unassembled WGS sequence"/>
</dbReference>
<evidence type="ECO:0000256" key="1">
    <source>
        <dbReference type="ARBA" id="ARBA00022614"/>
    </source>
</evidence>
<organism evidence="4 5">
    <name type="scientific">Brassica napus</name>
    <name type="common">Rape</name>
    <dbReference type="NCBI Taxonomy" id="3708"/>
    <lineage>
        <taxon>Eukaryota</taxon>
        <taxon>Viridiplantae</taxon>
        <taxon>Streptophyta</taxon>
        <taxon>Embryophyta</taxon>
        <taxon>Tracheophyta</taxon>
        <taxon>Spermatophyta</taxon>
        <taxon>Magnoliopsida</taxon>
        <taxon>eudicotyledons</taxon>
        <taxon>Gunneridae</taxon>
        <taxon>Pentapetalae</taxon>
        <taxon>rosids</taxon>
        <taxon>malvids</taxon>
        <taxon>Brassicales</taxon>
        <taxon>Brassicaceae</taxon>
        <taxon>Brassiceae</taxon>
        <taxon>Brassica</taxon>
    </lineage>
</organism>
<dbReference type="Pfam" id="PF20160">
    <property type="entry name" value="C-JID"/>
    <property type="match status" value="1"/>
</dbReference>
<feature type="domain" description="C-JID" evidence="3">
    <location>
        <begin position="70"/>
        <end position="209"/>
    </location>
</feature>
<proteinExistence type="predicted"/>
<name>A0ABQ8EE40_BRANA</name>
<protein>
    <recommendedName>
        <fullName evidence="3">C-JID domain-containing protein</fullName>
    </recommendedName>
</protein>
<evidence type="ECO:0000313" key="5">
    <source>
        <dbReference type="Proteomes" id="UP000824890"/>
    </source>
</evidence>
<reference evidence="4 5" key="1">
    <citation type="submission" date="2021-05" db="EMBL/GenBank/DDBJ databases">
        <title>Genome Assembly of Synthetic Allotetraploid Brassica napus Reveals Homoeologous Exchanges between Subgenomes.</title>
        <authorList>
            <person name="Davis J.T."/>
        </authorList>
    </citation>
    <scope>NUCLEOTIDE SEQUENCE [LARGE SCALE GENOMIC DNA]</scope>
    <source>
        <strain evidence="5">cv. Da-Ae</strain>
        <tissue evidence="4">Seedling</tissue>
    </source>
</reference>
<sequence>PFDFTQAKDHAITTICDHLPGQPHNDFFDISSYSSYRFPGEAPFKFNNCFSLDGDAQEIIIQSYPNMTVIPGGEVPMYFTYRACGSSLSILLSESSLSQESLLLKTCIVVGPSSHRTTRYFKVLQTKRRDPCDVKVDACTYETDHLVLFILRLQIKRVNNSPSELNNNVLLLEFCSDNNRYCGGFLLRQLLWLPRKNFTIGEIKGCGARVMDISQTDYEKIAFLSDFFVGSDEERYEESDEESNRSRKTMWMTVLTSQEHFNSLSVQTAANSKPVAPNLKLPLGLAGASGEVSSGSKVPSPSRNFCGDATSSFDPCLGGESLRFEPMIIEQQKK</sequence>
<accession>A0ABQ8EE40</accession>
<keyword evidence="1" id="KW-0433">Leucine-rich repeat</keyword>
<dbReference type="EMBL" id="JAGKQM010000002">
    <property type="protein sequence ID" value="KAH0939944.1"/>
    <property type="molecule type" value="Genomic_DNA"/>
</dbReference>